<dbReference type="EMBL" id="AFBR01000024">
    <property type="protein sequence ID" value="EGG55606.1"/>
    <property type="molecule type" value="Genomic_DNA"/>
</dbReference>
<dbReference type="AlphaFoldDB" id="F3QS43"/>
<name>F3QS43_9BACT</name>
<proteinExistence type="predicted"/>
<sequence length="78" mass="8569">MRKTFAALSGHCVIRFFTISVSVLWEKRGVCPFPNAADSPLARRYADVGAVACGEKKCFLLRTEKSLASFFLKNAVIG</sequence>
<keyword evidence="2" id="KW-1185">Reference proteome</keyword>
<accession>F3QS43</accession>
<reference evidence="1 2" key="1">
    <citation type="submission" date="2011-02" db="EMBL/GenBank/DDBJ databases">
        <authorList>
            <person name="Weinstock G."/>
            <person name="Sodergren E."/>
            <person name="Clifton S."/>
            <person name="Fulton L."/>
            <person name="Fulton B."/>
            <person name="Courtney L."/>
            <person name="Fronick C."/>
            <person name="Harrison M."/>
            <person name="Strong C."/>
            <person name="Farmer C."/>
            <person name="Delahaunty K."/>
            <person name="Markovic C."/>
            <person name="Hall O."/>
            <person name="Minx P."/>
            <person name="Tomlinson C."/>
            <person name="Mitreva M."/>
            <person name="Hou S."/>
            <person name="Chen J."/>
            <person name="Wollam A."/>
            <person name="Pepin K.H."/>
            <person name="Johnson M."/>
            <person name="Bhonagiri V."/>
            <person name="Zhang X."/>
            <person name="Suruliraj S."/>
            <person name="Warren W."/>
            <person name="Chinwalla A."/>
            <person name="Mardis E.R."/>
            <person name="Wilson R.K."/>
        </authorList>
    </citation>
    <scope>NUCLEOTIDE SEQUENCE [LARGE SCALE GENOMIC DNA]</scope>
    <source>
        <strain evidence="1 2">YIT 11841</strain>
    </source>
</reference>
<dbReference type="HOGENOM" id="CLU_2618846_0_0_10"/>
<comment type="caution">
    <text evidence="1">The sequence shown here is derived from an EMBL/GenBank/DDBJ whole genome shotgun (WGS) entry which is preliminary data.</text>
</comment>
<evidence type="ECO:0000313" key="1">
    <source>
        <dbReference type="EMBL" id="EGG55606.1"/>
    </source>
</evidence>
<organism evidence="1 2">
    <name type="scientific">Paraprevotella xylaniphila YIT 11841</name>
    <dbReference type="NCBI Taxonomy" id="762982"/>
    <lineage>
        <taxon>Bacteria</taxon>
        <taxon>Pseudomonadati</taxon>
        <taxon>Bacteroidota</taxon>
        <taxon>Bacteroidia</taxon>
        <taxon>Bacteroidales</taxon>
        <taxon>Prevotellaceae</taxon>
        <taxon>Paraprevotella</taxon>
    </lineage>
</organism>
<gene>
    <name evidence="1" type="ORF">HMPREF9442_00998</name>
</gene>
<dbReference type="Proteomes" id="UP000005546">
    <property type="component" value="Unassembled WGS sequence"/>
</dbReference>
<evidence type="ECO:0000313" key="2">
    <source>
        <dbReference type="Proteomes" id="UP000005546"/>
    </source>
</evidence>
<dbReference type="STRING" id="762982.HMPREF9442_00998"/>
<protein>
    <submittedName>
        <fullName evidence="1">Uncharacterized protein</fullName>
    </submittedName>
</protein>